<keyword evidence="1" id="KW-0812">Transmembrane</keyword>
<reference evidence="2 3" key="1">
    <citation type="submission" date="2013-02" db="EMBL/GenBank/DDBJ databases">
        <title>The Genome Sequence of Acinetobacter ursingii NIPH ANC_3649.</title>
        <authorList>
            <consortium name="The Broad Institute Genome Sequencing Platform"/>
            <consortium name="The Broad Institute Genome Sequencing Center for Infectious Disease"/>
            <person name="Cerqueira G."/>
            <person name="Feldgarden M."/>
            <person name="Courvalin P."/>
            <person name="Perichon B."/>
            <person name="Grillot-Courvalin C."/>
            <person name="Clermont D."/>
            <person name="Rocha E."/>
            <person name="Yoon E.-J."/>
            <person name="Nemec A."/>
            <person name="Walker B."/>
            <person name="Young S.K."/>
            <person name="Zeng Q."/>
            <person name="Gargeya S."/>
            <person name="Fitzgerald M."/>
            <person name="Haas B."/>
            <person name="Abouelleil A."/>
            <person name="Alvarado L."/>
            <person name="Arachchi H.M."/>
            <person name="Berlin A.M."/>
            <person name="Chapman S.B."/>
            <person name="Dewar J."/>
            <person name="Goldberg J."/>
            <person name="Griggs A."/>
            <person name="Gujja S."/>
            <person name="Hansen M."/>
            <person name="Howarth C."/>
            <person name="Imamovic A."/>
            <person name="Larimer J."/>
            <person name="McCowan C."/>
            <person name="Murphy C."/>
            <person name="Neiman D."/>
            <person name="Pearson M."/>
            <person name="Priest M."/>
            <person name="Roberts A."/>
            <person name="Saif S."/>
            <person name="Shea T."/>
            <person name="Sisk P."/>
            <person name="Sykes S."/>
            <person name="Wortman J."/>
            <person name="Nusbaum C."/>
            <person name="Birren B."/>
        </authorList>
    </citation>
    <scope>NUCLEOTIDE SEQUENCE [LARGE SCALE GENOMIC DNA]</scope>
    <source>
        <strain evidence="2 3">ANC 3649</strain>
    </source>
</reference>
<sequence>MKIIREQQSYSLIQFSGQRIKLDKGAFCFFILGMFLAAMIFYHFGLLAA</sequence>
<gene>
    <name evidence="2" type="ORF">F942_01489</name>
</gene>
<evidence type="ECO:0000256" key="1">
    <source>
        <dbReference type="SAM" id="Phobius"/>
    </source>
</evidence>
<dbReference type="Proteomes" id="UP000013276">
    <property type="component" value="Unassembled WGS sequence"/>
</dbReference>
<protein>
    <submittedName>
        <fullName evidence="2">Uncharacterized protein</fullName>
    </submittedName>
</protein>
<keyword evidence="1" id="KW-1133">Transmembrane helix</keyword>
<keyword evidence="3" id="KW-1185">Reference proteome</keyword>
<accession>N9DAU5</accession>
<keyword evidence="1" id="KW-0472">Membrane</keyword>
<organism evidence="2 3">
    <name type="scientific">Acinetobacter ursingii ANC 3649</name>
    <dbReference type="NCBI Taxonomy" id="1257043"/>
    <lineage>
        <taxon>Bacteria</taxon>
        <taxon>Pseudomonadati</taxon>
        <taxon>Pseudomonadota</taxon>
        <taxon>Gammaproteobacteria</taxon>
        <taxon>Moraxellales</taxon>
        <taxon>Moraxellaceae</taxon>
        <taxon>Acinetobacter</taxon>
    </lineage>
</organism>
<evidence type="ECO:0000313" key="3">
    <source>
        <dbReference type="Proteomes" id="UP000013276"/>
    </source>
</evidence>
<evidence type="ECO:0000313" key="2">
    <source>
        <dbReference type="EMBL" id="ENV79759.1"/>
    </source>
</evidence>
<name>N9DAU5_9GAMM</name>
<dbReference type="PATRIC" id="fig|1257043.3.peg.1444"/>
<dbReference type="AlphaFoldDB" id="N9DAU5"/>
<feature type="transmembrane region" description="Helical" evidence="1">
    <location>
        <begin position="26"/>
        <end position="44"/>
    </location>
</feature>
<dbReference type="HOGENOM" id="CLU_209505_0_0_6"/>
<proteinExistence type="predicted"/>
<dbReference type="EMBL" id="APQC01000010">
    <property type="protein sequence ID" value="ENV79759.1"/>
    <property type="molecule type" value="Genomic_DNA"/>
</dbReference>
<comment type="caution">
    <text evidence="2">The sequence shown here is derived from an EMBL/GenBank/DDBJ whole genome shotgun (WGS) entry which is preliminary data.</text>
</comment>